<evidence type="ECO:0000313" key="7">
    <source>
        <dbReference type="EMBL" id="ETX05993.1"/>
    </source>
</evidence>
<organism evidence="7 8">
    <name type="scientific">Candidatus Entotheonella gemina</name>
    <dbReference type="NCBI Taxonomy" id="1429439"/>
    <lineage>
        <taxon>Bacteria</taxon>
        <taxon>Pseudomonadati</taxon>
        <taxon>Nitrospinota/Tectimicrobiota group</taxon>
        <taxon>Candidatus Tectimicrobiota</taxon>
        <taxon>Candidatus Entotheonellia</taxon>
        <taxon>Candidatus Entotheonellales</taxon>
        <taxon>Candidatus Entotheonellaceae</taxon>
        <taxon>Candidatus Entotheonella</taxon>
    </lineage>
</organism>
<evidence type="ECO:0000256" key="2">
    <source>
        <dbReference type="ARBA" id="ARBA00022448"/>
    </source>
</evidence>
<dbReference type="InterPro" id="IPR003593">
    <property type="entry name" value="AAA+_ATPase"/>
</dbReference>
<dbReference type="Gene3D" id="3.40.50.300">
    <property type="entry name" value="P-loop containing nucleotide triphosphate hydrolases"/>
    <property type="match status" value="1"/>
</dbReference>
<accession>W4M739</accession>
<dbReference type="InterPro" id="IPR014710">
    <property type="entry name" value="RmlC-like_jellyroll"/>
</dbReference>
<dbReference type="InterPro" id="IPR014324">
    <property type="entry name" value="ABC_heterocyst_DevA"/>
</dbReference>
<dbReference type="PROSITE" id="PS00211">
    <property type="entry name" value="ABC_TRANSPORTER_1"/>
    <property type="match status" value="1"/>
</dbReference>
<dbReference type="PATRIC" id="fig|1429439.4.peg.3347"/>
<evidence type="ECO:0000256" key="4">
    <source>
        <dbReference type="ARBA" id="ARBA00022840"/>
    </source>
</evidence>
<dbReference type="GO" id="GO:0005524">
    <property type="term" value="F:ATP binding"/>
    <property type="evidence" value="ECO:0007669"/>
    <property type="project" value="UniProtKB-KW"/>
</dbReference>
<evidence type="ECO:0000256" key="3">
    <source>
        <dbReference type="ARBA" id="ARBA00022741"/>
    </source>
</evidence>
<dbReference type="SUPFAM" id="SSF52540">
    <property type="entry name" value="P-loop containing nucleoside triphosphate hydrolases"/>
    <property type="match status" value="1"/>
</dbReference>
<dbReference type="PRINTS" id="PR00103">
    <property type="entry name" value="CAMPKINASE"/>
</dbReference>
<dbReference type="Proteomes" id="UP000019140">
    <property type="component" value="Unassembled WGS sequence"/>
</dbReference>
<dbReference type="Pfam" id="PF00005">
    <property type="entry name" value="ABC_tran"/>
    <property type="match status" value="1"/>
</dbReference>
<keyword evidence="2" id="KW-0813">Transport</keyword>
<keyword evidence="4" id="KW-0067">ATP-binding</keyword>
<dbReference type="SMART" id="SM00382">
    <property type="entry name" value="AAA"/>
    <property type="match status" value="1"/>
</dbReference>
<feature type="domain" description="ABC transporter" evidence="6">
    <location>
        <begin position="1"/>
        <end position="239"/>
    </location>
</feature>
<dbReference type="Pfam" id="PF00027">
    <property type="entry name" value="cNMP_binding"/>
    <property type="match status" value="1"/>
</dbReference>
<dbReference type="CDD" id="cd03255">
    <property type="entry name" value="ABC_MJ0796_LolCDE_FtsE"/>
    <property type="match status" value="1"/>
</dbReference>
<gene>
    <name evidence="7" type="ORF">ETSY2_19715</name>
</gene>
<evidence type="ECO:0000259" key="5">
    <source>
        <dbReference type="PROSITE" id="PS50042"/>
    </source>
</evidence>
<dbReference type="EMBL" id="AZHX01000809">
    <property type="protein sequence ID" value="ETX05993.1"/>
    <property type="molecule type" value="Genomic_DNA"/>
</dbReference>
<dbReference type="InterPro" id="IPR000595">
    <property type="entry name" value="cNMP-bd_dom"/>
</dbReference>
<dbReference type="InterPro" id="IPR017911">
    <property type="entry name" value="MacB-like_ATP-bd"/>
</dbReference>
<dbReference type="AlphaFoldDB" id="W4M739"/>
<dbReference type="SMART" id="SM00100">
    <property type="entry name" value="cNMP"/>
    <property type="match status" value="1"/>
</dbReference>
<dbReference type="InterPro" id="IPR017871">
    <property type="entry name" value="ABC_transporter-like_CS"/>
</dbReference>
<reference evidence="7 8" key="1">
    <citation type="journal article" date="2014" name="Nature">
        <title>An environmental bacterial taxon with a large and distinct metabolic repertoire.</title>
        <authorList>
            <person name="Wilson M.C."/>
            <person name="Mori T."/>
            <person name="Ruckert C."/>
            <person name="Uria A.R."/>
            <person name="Helf M.J."/>
            <person name="Takada K."/>
            <person name="Gernert C."/>
            <person name="Steffens U.A."/>
            <person name="Heycke N."/>
            <person name="Schmitt S."/>
            <person name="Rinke C."/>
            <person name="Helfrich E.J."/>
            <person name="Brachmann A.O."/>
            <person name="Gurgui C."/>
            <person name="Wakimoto T."/>
            <person name="Kracht M."/>
            <person name="Crusemann M."/>
            <person name="Hentschel U."/>
            <person name="Abe I."/>
            <person name="Matsunaga S."/>
            <person name="Kalinowski J."/>
            <person name="Takeyama H."/>
            <person name="Piel J."/>
        </authorList>
    </citation>
    <scope>NUCLEOTIDE SEQUENCE [LARGE SCALE GENOMIC DNA]</scope>
    <source>
        <strain evidence="8">TSY2</strain>
    </source>
</reference>
<dbReference type="PROSITE" id="PS50042">
    <property type="entry name" value="CNMP_BINDING_3"/>
    <property type="match status" value="1"/>
</dbReference>
<evidence type="ECO:0000313" key="8">
    <source>
        <dbReference type="Proteomes" id="UP000019140"/>
    </source>
</evidence>
<dbReference type="InterPro" id="IPR003439">
    <property type="entry name" value="ABC_transporter-like_ATP-bd"/>
</dbReference>
<dbReference type="InterPro" id="IPR018490">
    <property type="entry name" value="cNMP-bd_dom_sf"/>
</dbReference>
<comment type="similarity">
    <text evidence="1">Belongs to the ABC transporter superfamily.</text>
</comment>
<protein>
    <recommendedName>
        <fullName evidence="9">ABC transporter ATP-binding protein</fullName>
    </recommendedName>
</protein>
<evidence type="ECO:0000256" key="1">
    <source>
        <dbReference type="ARBA" id="ARBA00005417"/>
    </source>
</evidence>
<feature type="domain" description="Cyclic nucleotide-binding" evidence="5">
    <location>
        <begin position="238"/>
        <end position="357"/>
    </location>
</feature>
<dbReference type="HOGENOM" id="CLU_772765_0_0_7"/>
<dbReference type="PANTHER" id="PTHR42798">
    <property type="entry name" value="LIPOPROTEIN-RELEASING SYSTEM ATP-BINDING PROTEIN LOLD"/>
    <property type="match status" value="1"/>
</dbReference>
<evidence type="ECO:0008006" key="9">
    <source>
        <dbReference type="Google" id="ProtNLM"/>
    </source>
</evidence>
<proteinExistence type="inferred from homology"/>
<dbReference type="CDD" id="cd00038">
    <property type="entry name" value="CAP_ED"/>
    <property type="match status" value="1"/>
</dbReference>
<dbReference type="PROSITE" id="PS50893">
    <property type="entry name" value="ABC_TRANSPORTER_2"/>
    <property type="match status" value="1"/>
</dbReference>
<sequence length="358" mass="39821">VCLRQLHHDFGSGEFSKRVLYDINFDLMPGEITVMTGPSGSGKTTLLTLIGALRSVQKGSVRILGQELKGLSHRQRIEVRRNIGFIFQLHNLFDALSGFQNVMMGLELHANKRKEKHQLVTQMLTELGLSHRMHAKPQAMSGGERQRVAIARALVSCPRLVLADEPTAALDQDRGRQVVKLLQRLAQEHRASVIMVTHDQRIIDVADRIVNLVDGHPVSNIVVQESLMICEFLMQCPVFTSLSPGMLTAMADRMTREQYPDGSIIFHQGDAGDKFYIIRQGAVNILVDDGISTRVLATRTEGSLFGEAALLTGNPRNATVQAIGEVTLYSLGHDDFQTTLDANETLKAQVIRMFFQRQ</sequence>
<feature type="non-terminal residue" evidence="7">
    <location>
        <position position="1"/>
    </location>
</feature>
<name>W4M739_9BACT</name>
<keyword evidence="3" id="KW-0547">Nucleotide-binding</keyword>
<comment type="caution">
    <text evidence="7">The sequence shown here is derived from an EMBL/GenBank/DDBJ whole genome shotgun (WGS) entry which is preliminary data.</text>
</comment>
<dbReference type="NCBIfam" id="TIGR02982">
    <property type="entry name" value="heterocyst_DevA"/>
    <property type="match status" value="1"/>
</dbReference>
<dbReference type="Gene3D" id="2.60.120.10">
    <property type="entry name" value="Jelly Rolls"/>
    <property type="match status" value="1"/>
</dbReference>
<dbReference type="InterPro" id="IPR027417">
    <property type="entry name" value="P-loop_NTPase"/>
</dbReference>
<dbReference type="PANTHER" id="PTHR42798:SF7">
    <property type="entry name" value="ALPHA-D-RIBOSE 1-METHYLPHOSPHONATE 5-TRIPHOSPHATE SYNTHASE SUBUNIT PHNL"/>
    <property type="match status" value="1"/>
</dbReference>
<dbReference type="SUPFAM" id="SSF51206">
    <property type="entry name" value="cAMP-binding domain-like"/>
    <property type="match status" value="1"/>
</dbReference>
<evidence type="ECO:0000259" key="6">
    <source>
        <dbReference type="PROSITE" id="PS50893"/>
    </source>
</evidence>
<dbReference type="GO" id="GO:0016887">
    <property type="term" value="F:ATP hydrolysis activity"/>
    <property type="evidence" value="ECO:0007669"/>
    <property type="project" value="InterPro"/>
</dbReference>
<keyword evidence="8" id="KW-1185">Reference proteome</keyword>